<dbReference type="InterPro" id="IPR016181">
    <property type="entry name" value="Acyl_CoA_acyltransferase"/>
</dbReference>
<dbReference type="Pfam" id="PF13302">
    <property type="entry name" value="Acetyltransf_3"/>
    <property type="match status" value="1"/>
</dbReference>
<organism evidence="2 3">
    <name type="scientific">Bacillus cereus</name>
    <dbReference type="NCBI Taxonomy" id="1396"/>
    <lineage>
        <taxon>Bacteria</taxon>
        <taxon>Bacillati</taxon>
        <taxon>Bacillota</taxon>
        <taxon>Bacilli</taxon>
        <taxon>Bacillales</taxon>
        <taxon>Bacillaceae</taxon>
        <taxon>Bacillus</taxon>
        <taxon>Bacillus cereus group</taxon>
    </lineage>
</organism>
<comment type="caution">
    <text evidence="2">The sequence shown here is derived from an EMBL/GenBank/DDBJ whole genome shotgun (WGS) entry which is preliminary data.</text>
</comment>
<dbReference type="PROSITE" id="PS51186">
    <property type="entry name" value="GNAT"/>
    <property type="match status" value="1"/>
</dbReference>
<dbReference type="InterPro" id="IPR000182">
    <property type="entry name" value="GNAT_dom"/>
</dbReference>
<dbReference type="InterPro" id="IPR051531">
    <property type="entry name" value="N-acetyltransferase"/>
</dbReference>
<gene>
    <name evidence="2" type="ORF">JCR31_09355</name>
</gene>
<name>A0ABD4LBD0_BACCE</name>
<evidence type="ECO:0000259" key="1">
    <source>
        <dbReference type="PROSITE" id="PS51186"/>
    </source>
</evidence>
<dbReference type="RefSeq" id="WP_042512296.1">
    <property type="nucleotide sequence ID" value="NZ_AP022907.1"/>
</dbReference>
<dbReference type="SUPFAM" id="SSF55729">
    <property type="entry name" value="Acyl-CoA N-acyltransferases (Nat)"/>
    <property type="match status" value="1"/>
</dbReference>
<dbReference type="PANTHER" id="PTHR43792:SF9">
    <property type="entry name" value="RIBOSOMAL-PROTEIN-ALANINE ACETYLTRANSFERASE"/>
    <property type="match status" value="1"/>
</dbReference>
<protein>
    <submittedName>
        <fullName evidence="2">GNAT family N-acetyltransferase</fullName>
    </submittedName>
</protein>
<proteinExistence type="predicted"/>
<feature type="domain" description="N-acetyltransferase" evidence="1">
    <location>
        <begin position="30"/>
        <end position="189"/>
    </location>
</feature>
<dbReference type="Gene3D" id="3.40.630.30">
    <property type="match status" value="1"/>
</dbReference>
<evidence type="ECO:0000313" key="3">
    <source>
        <dbReference type="Proteomes" id="UP000613452"/>
    </source>
</evidence>
<dbReference type="PANTHER" id="PTHR43792">
    <property type="entry name" value="GNAT FAMILY, PUTATIVE (AFU_ORTHOLOGUE AFUA_3G00765)-RELATED-RELATED"/>
    <property type="match status" value="1"/>
</dbReference>
<evidence type="ECO:0000313" key="2">
    <source>
        <dbReference type="EMBL" id="MBK1608123.1"/>
    </source>
</evidence>
<dbReference type="AlphaFoldDB" id="A0ABD4LBD0"/>
<reference evidence="2 3" key="1">
    <citation type="submission" date="2020-12" db="EMBL/GenBank/DDBJ databases">
        <title>Genome assembly for a thermostable protease producing Bacillus cereus MAKP1 strain isolated from chicken gut.</title>
        <authorList>
            <person name="Malaviya A."/>
        </authorList>
    </citation>
    <scope>NUCLEOTIDE SEQUENCE [LARGE SCALE GENOMIC DNA]</scope>
    <source>
        <strain evidence="2 3">MAKP1</strain>
    </source>
</reference>
<dbReference type="Proteomes" id="UP000613452">
    <property type="component" value="Unassembled WGS sequence"/>
</dbReference>
<sequence>MIIEKWSYPTLYTKRLILRKMNMSDSLHIFEYASDKEMTTYTVWDAHQSLHDTYKYIEEIVCRYEKEKIAPLGIVLKEDQKLIGTCGFIKYDLTEHKAEIAYALSRKYWGRGLATEAALAFLNYGFNKLRLNSIEAGCNSENEASERLMRRLNMEYECTIPNDLFVKGNYRNTKRYCISRERYMDKWNISYRKLL</sequence>
<dbReference type="EMBL" id="JAEFBZ010000001">
    <property type="protein sequence ID" value="MBK1608123.1"/>
    <property type="molecule type" value="Genomic_DNA"/>
</dbReference>
<accession>A0ABD4LBD0</accession>
<dbReference type="CDD" id="cd04301">
    <property type="entry name" value="NAT_SF"/>
    <property type="match status" value="1"/>
</dbReference>